<gene>
    <name evidence="1" type="ORF">ABFG95_06165</name>
</gene>
<sequence length="92" mass="10594">MAEYVRDHTAWKVRKMDRVWVDKDGAQLSKNSYLSLLERGGFKFDREADLVTAAAGRIRAAIQHKQLHYDDMEPTHQVILAGVLANILYHRS</sequence>
<dbReference type="RefSeq" id="WP_348995596.1">
    <property type="nucleotide sequence ID" value="NZ_CP157584.1"/>
</dbReference>
<reference evidence="1" key="1">
    <citation type="submission" date="2024-05" db="EMBL/GenBank/DDBJ databases">
        <title>Transcriptome analysis of the degradation process of organic nitrogen by two heterotrophic nitrifying and aerobic denitrifying bacteria, Achromobacter sp. HNDS-1 and Enterobacter sp. HNDS-6.</title>
        <authorList>
            <person name="Huang Y."/>
        </authorList>
    </citation>
    <scope>NUCLEOTIDE SEQUENCE</scope>
    <source>
        <strain evidence="1">HNDS-1</strain>
    </source>
</reference>
<accession>A0AAU7LE47</accession>
<protein>
    <submittedName>
        <fullName evidence="1">Uncharacterized protein</fullName>
    </submittedName>
</protein>
<dbReference type="EMBL" id="CP157584">
    <property type="protein sequence ID" value="XBP00059.1"/>
    <property type="molecule type" value="Genomic_DNA"/>
</dbReference>
<proteinExistence type="predicted"/>
<dbReference type="AlphaFoldDB" id="A0AAU7LE47"/>
<dbReference type="KEGG" id="achh:ABFG95_06165"/>
<name>A0AAU7LE47_9BURK</name>
<evidence type="ECO:0000313" key="1">
    <source>
        <dbReference type="EMBL" id="XBP00059.1"/>
    </source>
</evidence>
<organism evidence="1">
    <name type="scientific">Achromobacter sp. HNDS-1</name>
    <dbReference type="NCBI Taxonomy" id="3151598"/>
    <lineage>
        <taxon>Bacteria</taxon>
        <taxon>Pseudomonadati</taxon>
        <taxon>Pseudomonadota</taxon>
        <taxon>Betaproteobacteria</taxon>
        <taxon>Burkholderiales</taxon>
        <taxon>Alcaligenaceae</taxon>
        <taxon>Achromobacter</taxon>
    </lineage>
</organism>